<keyword evidence="5 8" id="KW-1133">Transmembrane helix</keyword>
<feature type="transmembrane region" description="Helical" evidence="8">
    <location>
        <begin position="221"/>
        <end position="239"/>
    </location>
</feature>
<dbReference type="Proteomes" id="UP000284112">
    <property type="component" value="Unassembled WGS sequence"/>
</dbReference>
<evidence type="ECO:0000256" key="3">
    <source>
        <dbReference type="ARBA" id="ARBA00022475"/>
    </source>
</evidence>
<feature type="transmembrane region" description="Helical" evidence="8">
    <location>
        <begin position="78"/>
        <end position="95"/>
    </location>
</feature>
<feature type="transmembrane region" description="Helical" evidence="8">
    <location>
        <begin position="150"/>
        <end position="169"/>
    </location>
</feature>
<dbReference type="GO" id="GO:0016746">
    <property type="term" value="F:acyltransferase activity"/>
    <property type="evidence" value="ECO:0007669"/>
    <property type="project" value="UniProtKB-KW"/>
</dbReference>
<reference evidence="9 10" key="1">
    <citation type="submission" date="2018-08" db="EMBL/GenBank/DDBJ databases">
        <title>A genome reference for cultivated species of the human gut microbiota.</title>
        <authorList>
            <person name="Zou Y."/>
            <person name="Xue W."/>
            <person name="Luo G."/>
        </authorList>
    </citation>
    <scope>NUCLEOTIDE SEQUENCE [LARGE SCALE GENOMIC DNA]</scope>
    <source>
        <strain evidence="9 10">AM23-13</strain>
    </source>
</reference>
<dbReference type="RefSeq" id="WP_118310188.1">
    <property type="nucleotide sequence ID" value="NZ_QRHW01000035.1"/>
</dbReference>
<protein>
    <submittedName>
        <fullName evidence="9">MBOAT family protein</fullName>
    </submittedName>
</protein>
<comment type="similarity">
    <text evidence="2 7">Belongs to the membrane-bound acyltransferase family.</text>
</comment>
<dbReference type="PANTHER" id="PTHR13285">
    <property type="entry name" value="ACYLTRANSFERASE"/>
    <property type="match status" value="1"/>
</dbReference>
<evidence type="ECO:0000256" key="5">
    <source>
        <dbReference type="ARBA" id="ARBA00022989"/>
    </source>
</evidence>
<evidence type="ECO:0000256" key="1">
    <source>
        <dbReference type="ARBA" id="ARBA00004651"/>
    </source>
</evidence>
<feature type="transmembrane region" description="Helical" evidence="8">
    <location>
        <begin position="115"/>
        <end position="138"/>
    </location>
</feature>
<comment type="caution">
    <text evidence="9">The sequence shown here is derived from an EMBL/GenBank/DDBJ whole genome shotgun (WGS) entry which is preliminary data.</text>
</comment>
<dbReference type="InterPro" id="IPR028362">
    <property type="entry name" value="AlgI"/>
</dbReference>
<feature type="transmembrane region" description="Helical" evidence="8">
    <location>
        <begin position="354"/>
        <end position="372"/>
    </location>
</feature>
<keyword evidence="7" id="KW-0012">Acyltransferase</keyword>
<dbReference type="InterPro" id="IPR024194">
    <property type="entry name" value="Ac/AlaTfrase_AlgI/DltB"/>
</dbReference>
<dbReference type="PIRSF" id="PIRSF500217">
    <property type="entry name" value="AlgI"/>
    <property type="match status" value="1"/>
</dbReference>
<dbReference type="GO" id="GO:0005886">
    <property type="term" value="C:plasma membrane"/>
    <property type="evidence" value="ECO:0007669"/>
    <property type="project" value="UniProtKB-SubCell"/>
</dbReference>
<feature type="transmembrane region" description="Helical" evidence="8">
    <location>
        <begin position="49"/>
        <end position="66"/>
    </location>
</feature>
<keyword evidence="6 7" id="KW-0472">Membrane</keyword>
<feature type="transmembrane region" description="Helical" evidence="8">
    <location>
        <begin position="6"/>
        <end position="22"/>
    </location>
</feature>
<feature type="transmembrane region" description="Helical" evidence="8">
    <location>
        <begin position="407"/>
        <end position="425"/>
    </location>
</feature>
<evidence type="ECO:0000256" key="7">
    <source>
        <dbReference type="PIRNR" id="PIRNR016636"/>
    </source>
</evidence>
<feature type="transmembrane region" description="Helical" evidence="8">
    <location>
        <begin position="309"/>
        <end position="334"/>
    </location>
</feature>
<gene>
    <name evidence="9" type="ORF">DW641_14205</name>
</gene>
<feature type="transmembrane region" description="Helical" evidence="8">
    <location>
        <begin position="437"/>
        <end position="456"/>
    </location>
</feature>
<dbReference type="GO" id="GO:0042121">
    <property type="term" value="P:alginic acid biosynthetic process"/>
    <property type="evidence" value="ECO:0007669"/>
    <property type="project" value="InterPro"/>
</dbReference>
<evidence type="ECO:0000256" key="2">
    <source>
        <dbReference type="ARBA" id="ARBA00010323"/>
    </source>
</evidence>
<evidence type="ECO:0000313" key="9">
    <source>
        <dbReference type="EMBL" id="RHG04185.1"/>
    </source>
</evidence>
<organism evidence="9 10">
    <name type="scientific">Dorea longicatena</name>
    <dbReference type="NCBI Taxonomy" id="88431"/>
    <lineage>
        <taxon>Bacteria</taxon>
        <taxon>Bacillati</taxon>
        <taxon>Bacillota</taxon>
        <taxon>Clostridia</taxon>
        <taxon>Lachnospirales</taxon>
        <taxon>Lachnospiraceae</taxon>
        <taxon>Dorea</taxon>
    </lineage>
</organism>
<evidence type="ECO:0000256" key="6">
    <source>
        <dbReference type="ARBA" id="ARBA00023136"/>
    </source>
</evidence>
<keyword evidence="3 7" id="KW-1003">Cell membrane</keyword>
<keyword evidence="7" id="KW-0808">Transferase</keyword>
<dbReference type="PIRSF" id="PIRSF016636">
    <property type="entry name" value="AlgI_DltB"/>
    <property type="match status" value="1"/>
</dbReference>
<dbReference type="InterPro" id="IPR004299">
    <property type="entry name" value="MBOAT_fam"/>
</dbReference>
<name>A0A414RYK0_9FIRM</name>
<keyword evidence="4 8" id="KW-0812">Transmembrane</keyword>
<dbReference type="Pfam" id="PF03062">
    <property type="entry name" value="MBOAT"/>
    <property type="match status" value="1"/>
</dbReference>
<evidence type="ECO:0000256" key="8">
    <source>
        <dbReference type="SAM" id="Phobius"/>
    </source>
</evidence>
<evidence type="ECO:0000256" key="4">
    <source>
        <dbReference type="ARBA" id="ARBA00022692"/>
    </source>
</evidence>
<evidence type="ECO:0000313" key="10">
    <source>
        <dbReference type="Proteomes" id="UP000284112"/>
    </source>
</evidence>
<dbReference type="PANTHER" id="PTHR13285:SF18">
    <property type="entry name" value="PROTEIN-CYSTEINE N-PALMITOYLTRANSFERASE RASP"/>
    <property type="match status" value="1"/>
</dbReference>
<sequence>MLFSSIVFLFTFLPAVMILYYLLPVRFRNVILLLASLVFYAWGEPVYLFLMLLSILFNYFSGLDIARNLQDKRAAKRSLVFNLIINLAVLGFFKYEGFVLDTLNGILPVHISYHALPLPIGISFYTFQILSYIIDVYRGNVKVQTNLPNFALYVTMFPQLIAGPIVQYADVDEQLASREISRTKFGEGSRYFIRGLAKKVLLANTSGMIFTEVSGLAKDNIAVMTAWLGAFAYMFQIYFDFSGYSDMAIGLGKMFGFEFNMNFNYPYVSKSITEFWRRWHISLSSWFRDYVYIPLGGNRVSKIKHIRNLLIVWFLTGLWHGAAWNFVAWGLYYGVILIIEKYLLSPVLDRLPDVVRHIYSIVLVVIGWVLFFSSSFGQAADYIRVMFGAGAHGFADRESMYLLTSNLILWLILIFGSTPLVHFRYEHMLRSKKWNTTIINSVVYAALFIVCIAYLVTETYNPFLYFRF</sequence>
<dbReference type="InterPro" id="IPR051085">
    <property type="entry name" value="MB_O-acyltransferase"/>
</dbReference>
<proteinExistence type="inferred from homology"/>
<comment type="subcellular location">
    <subcellularLocation>
        <location evidence="1">Cell membrane</location>
        <topology evidence="1">Multi-pass membrane protein</topology>
    </subcellularLocation>
</comment>
<accession>A0A414RYK0</accession>
<dbReference type="AlphaFoldDB" id="A0A414RYK0"/>
<dbReference type="EMBL" id="QRHW01000035">
    <property type="protein sequence ID" value="RHG04185.1"/>
    <property type="molecule type" value="Genomic_DNA"/>
</dbReference>